<dbReference type="Proteomes" id="UP001345963">
    <property type="component" value="Unassembled WGS sequence"/>
</dbReference>
<keyword evidence="2" id="KW-1185">Reference proteome</keyword>
<evidence type="ECO:0000313" key="2">
    <source>
        <dbReference type="Proteomes" id="UP001345963"/>
    </source>
</evidence>
<protein>
    <submittedName>
        <fullName evidence="1">Uncharacterized protein</fullName>
    </submittedName>
</protein>
<name>A0ABU7ASQ8_9TELE</name>
<sequence>MDCFFCIALGKDISVPEGKGCPRNLVLVKDDRKRPQMFCSKHQNILASQSQDAATTMSHCRHNVFRVMFSLRFPAQMAFCMYAKCFGLVSSDQSVFLHIFALFPSWLRANCKLDSWLSFNHGFLYATLPLRTDLWSTCPIVVLSADS</sequence>
<reference evidence="1 2" key="1">
    <citation type="submission" date="2021-07" db="EMBL/GenBank/DDBJ databases">
        <authorList>
            <person name="Palmer J.M."/>
        </authorList>
    </citation>
    <scope>NUCLEOTIDE SEQUENCE [LARGE SCALE GENOMIC DNA]</scope>
    <source>
        <strain evidence="1 2">AT_MEX2019</strain>
        <tissue evidence="1">Muscle</tissue>
    </source>
</reference>
<comment type="caution">
    <text evidence="1">The sequence shown here is derived from an EMBL/GenBank/DDBJ whole genome shotgun (WGS) entry which is preliminary data.</text>
</comment>
<proteinExistence type="predicted"/>
<dbReference type="EMBL" id="JAHUTI010029649">
    <property type="protein sequence ID" value="MED6241232.1"/>
    <property type="molecule type" value="Genomic_DNA"/>
</dbReference>
<evidence type="ECO:0000313" key="1">
    <source>
        <dbReference type="EMBL" id="MED6241232.1"/>
    </source>
</evidence>
<gene>
    <name evidence="1" type="ORF">ATANTOWER_004187</name>
</gene>
<accession>A0ABU7ASQ8</accession>
<organism evidence="1 2">
    <name type="scientific">Ataeniobius toweri</name>
    <dbReference type="NCBI Taxonomy" id="208326"/>
    <lineage>
        <taxon>Eukaryota</taxon>
        <taxon>Metazoa</taxon>
        <taxon>Chordata</taxon>
        <taxon>Craniata</taxon>
        <taxon>Vertebrata</taxon>
        <taxon>Euteleostomi</taxon>
        <taxon>Actinopterygii</taxon>
        <taxon>Neopterygii</taxon>
        <taxon>Teleostei</taxon>
        <taxon>Neoteleostei</taxon>
        <taxon>Acanthomorphata</taxon>
        <taxon>Ovalentaria</taxon>
        <taxon>Atherinomorphae</taxon>
        <taxon>Cyprinodontiformes</taxon>
        <taxon>Goodeidae</taxon>
        <taxon>Ataeniobius</taxon>
    </lineage>
</organism>